<evidence type="ECO:0000313" key="6">
    <source>
        <dbReference type="EMBL" id="NMW31563.1"/>
    </source>
</evidence>
<feature type="transmembrane region" description="Helical" evidence="4">
    <location>
        <begin position="12"/>
        <end position="33"/>
    </location>
</feature>
<gene>
    <name evidence="6" type="ORF">HKD42_05780</name>
</gene>
<keyword evidence="4" id="KW-0812">Transmembrane</keyword>
<dbReference type="Pfam" id="PF01464">
    <property type="entry name" value="SLT"/>
    <property type="match status" value="1"/>
</dbReference>
<sequence length="602" mass="66292">MDGIVGLKNSRGIYGTLAIALSAFVGGSFAYSAPAAANPVVSNSSAAEYFRARTQTSQVPTLLSRSDKNFYRTLFDAIDDQNWSRVETMLASRADGPLHQVARAEYYLHANSPRVEGNQIQNWLSASRELPQASQLSRLGERRGLEQVFSLPREQAFVRQPYASKRIRPSSVKDGTMPGSVRSAILDRIKNDDPDGAKQLLDGIDASLSGAARAEWRQRVAFSYYIENNDPAAFAVARTVNEASGAWVAEGNWVAGLAAWRMQDCGSAAVYFEQAAMGSTNNELTAAARYWASRSYIRCRAPERSAEQLRAAALMDETLYGMLAREQLGQSLPQTHSSADFDLTDWNSLRGEENVRTAVALAEIGRDNLADEVLRHQAKIGDASQYNALSRLARELGVPSTQLWMAHNAPRGAQSEPALRFPAPRWEPVNGWKVDPALAYAHTLQESNFRPAVVSPAGARGLMQIMPAAAIDHRAKLGVRGDARDLSKPEINLAFGQEHLNMLRDSQATQGKLPKIMAAYNAGLRPVGRWNSEIRDQGDALLYMESIPYWETRGYVAIVMRNYWMYERQAGGASESRKALAEGQWPGFPELSGSRVRFSSAN</sequence>
<keyword evidence="4" id="KW-1133">Transmembrane helix</keyword>
<keyword evidence="7" id="KW-1185">Reference proteome</keyword>
<dbReference type="GO" id="GO:0042597">
    <property type="term" value="C:periplasmic space"/>
    <property type="evidence" value="ECO:0007669"/>
    <property type="project" value="InterPro"/>
</dbReference>
<dbReference type="PANTHER" id="PTHR37423">
    <property type="entry name" value="SOLUBLE LYTIC MUREIN TRANSGLYCOSYLASE-RELATED"/>
    <property type="match status" value="1"/>
</dbReference>
<evidence type="ECO:0000256" key="3">
    <source>
        <dbReference type="ARBA" id="ARBA00022729"/>
    </source>
</evidence>
<protein>
    <submittedName>
        <fullName evidence="6">Lytic transglycosylase domain-containing protein</fullName>
    </submittedName>
</protein>
<evidence type="ECO:0000256" key="1">
    <source>
        <dbReference type="ARBA" id="ARBA00007734"/>
    </source>
</evidence>
<dbReference type="InterPro" id="IPR008258">
    <property type="entry name" value="Transglycosylase_SLT_dom_1"/>
</dbReference>
<keyword evidence="3" id="KW-0732">Signal</keyword>
<dbReference type="GO" id="GO:0004553">
    <property type="term" value="F:hydrolase activity, hydrolyzing O-glycosyl compounds"/>
    <property type="evidence" value="ECO:0007669"/>
    <property type="project" value="InterPro"/>
</dbReference>
<dbReference type="InterPro" id="IPR008939">
    <property type="entry name" value="Lytic_TGlycosylase_superhlx_U"/>
</dbReference>
<comment type="similarity">
    <text evidence="1">Belongs to the transglycosylase Slt family.</text>
</comment>
<evidence type="ECO:0000256" key="2">
    <source>
        <dbReference type="ARBA" id="ARBA00009387"/>
    </source>
</evidence>
<dbReference type="CDD" id="cd13401">
    <property type="entry name" value="Slt70-like"/>
    <property type="match status" value="1"/>
</dbReference>
<comment type="caution">
    <text evidence="6">The sequence shown here is derived from an EMBL/GenBank/DDBJ whole genome shotgun (WGS) entry which is preliminary data.</text>
</comment>
<accession>A0A848QLL4</accession>
<dbReference type="SUPFAM" id="SSF53955">
    <property type="entry name" value="Lysozyme-like"/>
    <property type="match status" value="1"/>
</dbReference>
<dbReference type="EMBL" id="JABCRE010000002">
    <property type="protein sequence ID" value="NMW31563.1"/>
    <property type="molecule type" value="Genomic_DNA"/>
</dbReference>
<dbReference type="PANTHER" id="PTHR37423:SF2">
    <property type="entry name" value="MEMBRANE-BOUND LYTIC MUREIN TRANSGLYCOSYLASE C"/>
    <property type="match status" value="1"/>
</dbReference>
<evidence type="ECO:0000313" key="7">
    <source>
        <dbReference type="Proteomes" id="UP000561181"/>
    </source>
</evidence>
<evidence type="ECO:0000256" key="4">
    <source>
        <dbReference type="SAM" id="Phobius"/>
    </source>
</evidence>
<proteinExistence type="inferred from homology"/>
<evidence type="ECO:0000259" key="5">
    <source>
        <dbReference type="Pfam" id="PF01464"/>
    </source>
</evidence>
<dbReference type="SUPFAM" id="SSF48435">
    <property type="entry name" value="Bacterial muramidases"/>
    <property type="match status" value="1"/>
</dbReference>
<feature type="domain" description="Transglycosylase SLT" evidence="5">
    <location>
        <begin position="432"/>
        <end position="538"/>
    </location>
</feature>
<reference evidence="6 7" key="1">
    <citation type="submission" date="2020-04" db="EMBL/GenBank/DDBJ databases">
        <authorList>
            <person name="Liu A."/>
        </authorList>
    </citation>
    <scope>NUCLEOTIDE SEQUENCE [LARGE SCALE GENOMIC DNA]</scope>
    <source>
        <strain evidence="6 7">RZ02</strain>
    </source>
</reference>
<comment type="similarity">
    <text evidence="2">Belongs to the virb1 family.</text>
</comment>
<name>A0A848QLL4_9SPHN</name>
<dbReference type="InterPro" id="IPR023346">
    <property type="entry name" value="Lysozyme-like_dom_sf"/>
</dbReference>
<dbReference type="Gene3D" id="1.10.530.10">
    <property type="match status" value="1"/>
</dbReference>
<keyword evidence="4" id="KW-0472">Membrane</keyword>
<dbReference type="AlphaFoldDB" id="A0A848QLL4"/>
<dbReference type="Proteomes" id="UP000561181">
    <property type="component" value="Unassembled WGS sequence"/>
</dbReference>
<organism evidence="6 7">
    <name type="scientific">Pontixanthobacter rizhaonensis</name>
    <dbReference type="NCBI Taxonomy" id="2730337"/>
    <lineage>
        <taxon>Bacteria</taxon>
        <taxon>Pseudomonadati</taxon>
        <taxon>Pseudomonadota</taxon>
        <taxon>Alphaproteobacteria</taxon>
        <taxon>Sphingomonadales</taxon>
        <taxon>Erythrobacteraceae</taxon>
        <taxon>Pontixanthobacter</taxon>
    </lineage>
</organism>